<evidence type="ECO:0000313" key="2">
    <source>
        <dbReference type="Proteomes" id="UP000024635"/>
    </source>
</evidence>
<accession>A0A016URC6</accession>
<sequence>MEYDPPIRQSATDYRLTSIVDQISGQPTLYRANIASNLSLVRDTPFVGHRDDYHPRVAPHARRNQH</sequence>
<name>A0A016URC6_9BILA</name>
<keyword evidence="2" id="KW-1185">Reference proteome</keyword>
<proteinExistence type="predicted"/>
<comment type="caution">
    <text evidence="1">The sequence shown here is derived from an EMBL/GenBank/DDBJ whole genome shotgun (WGS) entry which is preliminary data.</text>
</comment>
<organism evidence="1 2">
    <name type="scientific">Ancylostoma ceylanicum</name>
    <dbReference type="NCBI Taxonomy" id="53326"/>
    <lineage>
        <taxon>Eukaryota</taxon>
        <taxon>Metazoa</taxon>
        <taxon>Ecdysozoa</taxon>
        <taxon>Nematoda</taxon>
        <taxon>Chromadorea</taxon>
        <taxon>Rhabditida</taxon>
        <taxon>Rhabditina</taxon>
        <taxon>Rhabditomorpha</taxon>
        <taxon>Strongyloidea</taxon>
        <taxon>Ancylostomatidae</taxon>
        <taxon>Ancylostomatinae</taxon>
        <taxon>Ancylostoma</taxon>
    </lineage>
</organism>
<gene>
    <name evidence="1" type="primary">Acey_s0030.g2016</name>
    <name evidence="1" type="ORF">Y032_0030g2016</name>
</gene>
<dbReference type="Proteomes" id="UP000024635">
    <property type="component" value="Unassembled WGS sequence"/>
</dbReference>
<evidence type="ECO:0000313" key="1">
    <source>
        <dbReference type="EMBL" id="EYC17387.1"/>
    </source>
</evidence>
<protein>
    <submittedName>
        <fullName evidence="1">Uncharacterized protein</fullName>
    </submittedName>
</protein>
<dbReference type="AlphaFoldDB" id="A0A016URC6"/>
<dbReference type="EMBL" id="JARK01001366">
    <property type="protein sequence ID" value="EYC17387.1"/>
    <property type="molecule type" value="Genomic_DNA"/>
</dbReference>
<reference evidence="2" key="1">
    <citation type="journal article" date="2015" name="Nat. Genet.">
        <title>The genome and transcriptome of the zoonotic hookworm Ancylostoma ceylanicum identify infection-specific gene families.</title>
        <authorList>
            <person name="Schwarz E.M."/>
            <person name="Hu Y."/>
            <person name="Antoshechkin I."/>
            <person name="Miller M.M."/>
            <person name="Sternberg P.W."/>
            <person name="Aroian R.V."/>
        </authorList>
    </citation>
    <scope>NUCLEOTIDE SEQUENCE</scope>
    <source>
        <strain evidence="2">HY135</strain>
    </source>
</reference>